<dbReference type="AlphaFoldDB" id="A0A0K2T095"/>
<proteinExistence type="predicted"/>
<accession>A0A0K2T095</accession>
<name>A0A0K2T095_LEPSM</name>
<sequence length="51" mass="5778">MYQYEPKVFETVVLSLSSYQNLWNSTSVDANFSLFNLRGLQCTGVSVITIL</sequence>
<protein>
    <submittedName>
        <fullName evidence="1">Uncharacterized protein</fullName>
    </submittedName>
</protein>
<dbReference type="EMBL" id="HACA01001874">
    <property type="protein sequence ID" value="CDW19235.1"/>
    <property type="molecule type" value="Transcribed_RNA"/>
</dbReference>
<evidence type="ECO:0000313" key="1">
    <source>
        <dbReference type="EMBL" id="CDW19235.1"/>
    </source>
</evidence>
<organism evidence="1">
    <name type="scientific">Lepeophtheirus salmonis</name>
    <name type="common">Salmon louse</name>
    <name type="synonym">Caligus salmonis</name>
    <dbReference type="NCBI Taxonomy" id="72036"/>
    <lineage>
        <taxon>Eukaryota</taxon>
        <taxon>Metazoa</taxon>
        <taxon>Ecdysozoa</taxon>
        <taxon>Arthropoda</taxon>
        <taxon>Crustacea</taxon>
        <taxon>Multicrustacea</taxon>
        <taxon>Hexanauplia</taxon>
        <taxon>Copepoda</taxon>
        <taxon>Siphonostomatoida</taxon>
        <taxon>Caligidae</taxon>
        <taxon>Lepeophtheirus</taxon>
    </lineage>
</organism>
<reference evidence="1" key="1">
    <citation type="submission" date="2014-05" db="EMBL/GenBank/DDBJ databases">
        <authorList>
            <person name="Chronopoulou M."/>
        </authorList>
    </citation>
    <scope>NUCLEOTIDE SEQUENCE</scope>
    <source>
        <tissue evidence="1">Whole organism</tissue>
    </source>
</reference>